<keyword evidence="3" id="KW-1185">Reference proteome</keyword>
<dbReference type="Proteomes" id="UP000762676">
    <property type="component" value="Unassembled WGS sequence"/>
</dbReference>
<dbReference type="AlphaFoldDB" id="A0AAV4EGP5"/>
<dbReference type="PANTHER" id="PTHR47027:SF8">
    <property type="entry name" value="RIBONUCLEASE H"/>
    <property type="match status" value="1"/>
</dbReference>
<evidence type="ECO:0000313" key="3">
    <source>
        <dbReference type="Proteomes" id="UP000762676"/>
    </source>
</evidence>
<evidence type="ECO:0000313" key="2">
    <source>
        <dbReference type="EMBL" id="GFR60263.1"/>
    </source>
</evidence>
<name>A0AAV4EGP5_9GAST</name>
<reference evidence="2 3" key="1">
    <citation type="journal article" date="2021" name="Elife">
        <title>Chloroplast acquisition without the gene transfer in kleptoplastic sea slugs, Plakobranchus ocellatus.</title>
        <authorList>
            <person name="Maeda T."/>
            <person name="Takahashi S."/>
            <person name="Yoshida T."/>
            <person name="Shimamura S."/>
            <person name="Takaki Y."/>
            <person name="Nagai Y."/>
            <person name="Toyoda A."/>
            <person name="Suzuki Y."/>
            <person name="Arimoto A."/>
            <person name="Ishii H."/>
            <person name="Satoh N."/>
            <person name="Nishiyama T."/>
            <person name="Hasebe M."/>
            <person name="Maruyama T."/>
            <person name="Minagawa J."/>
            <person name="Obokata J."/>
            <person name="Shigenobu S."/>
        </authorList>
    </citation>
    <scope>NUCLEOTIDE SEQUENCE [LARGE SCALE GENOMIC DNA]</scope>
</reference>
<feature type="domain" description="Reverse transcriptase" evidence="1">
    <location>
        <begin position="1"/>
        <end position="125"/>
    </location>
</feature>
<dbReference type="PANTHER" id="PTHR47027">
    <property type="entry name" value="REVERSE TRANSCRIPTASE DOMAIN-CONTAINING PROTEIN"/>
    <property type="match status" value="1"/>
</dbReference>
<dbReference type="EMBL" id="BMAT01003668">
    <property type="protein sequence ID" value="GFR60263.1"/>
    <property type="molecule type" value="Genomic_DNA"/>
</dbReference>
<dbReference type="Pfam" id="PF00078">
    <property type="entry name" value="RVT_1"/>
    <property type="match status" value="1"/>
</dbReference>
<organism evidence="2 3">
    <name type="scientific">Elysia marginata</name>
    <dbReference type="NCBI Taxonomy" id="1093978"/>
    <lineage>
        <taxon>Eukaryota</taxon>
        <taxon>Metazoa</taxon>
        <taxon>Spiralia</taxon>
        <taxon>Lophotrochozoa</taxon>
        <taxon>Mollusca</taxon>
        <taxon>Gastropoda</taxon>
        <taxon>Heterobranchia</taxon>
        <taxon>Euthyneura</taxon>
        <taxon>Panpulmonata</taxon>
        <taxon>Sacoglossa</taxon>
        <taxon>Placobranchoidea</taxon>
        <taxon>Plakobranchidae</taxon>
        <taxon>Elysia</taxon>
    </lineage>
</organism>
<accession>A0AAV4EGP5</accession>
<protein>
    <submittedName>
        <fullName evidence="2">Retrovirus-related Pol polyprotein from type-2 retrotransposable element R2DM</fullName>
    </submittedName>
</protein>
<dbReference type="InterPro" id="IPR000477">
    <property type="entry name" value="RT_dom"/>
</dbReference>
<gene>
    <name evidence="2" type="ORF">ElyMa_001818300</name>
</gene>
<comment type="caution">
    <text evidence="2">The sequence shown here is derived from an EMBL/GenBank/DDBJ whole genome shotgun (WGS) entry which is preliminary data.</text>
</comment>
<sequence length="127" mass="14453">MTLTSQIDLGFIRDIAENQHKWRTFMAEIRRGAAEAVQSDDPTSERLYETILRNVESNPGLKIGGRMINNLRYADDTVLVAENEEDLQNLLDIAVRESKKMGLELNSKKTEVMVINLKEIPGCDIYI</sequence>
<proteinExistence type="predicted"/>
<dbReference type="PROSITE" id="PS50878">
    <property type="entry name" value="RT_POL"/>
    <property type="match status" value="1"/>
</dbReference>
<evidence type="ECO:0000259" key="1">
    <source>
        <dbReference type="PROSITE" id="PS50878"/>
    </source>
</evidence>